<dbReference type="AlphaFoldDB" id="A0AAW9JKK6"/>
<evidence type="ECO:0008006" key="3">
    <source>
        <dbReference type="Google" id="ProtNLM"/>
    </source>
</evidence>
<dbReference type="EMBL" id="JAXOTW010000016">
    <property type="protein sequence ID" value="MDZ5479165.1"/>
    <property type="molecule type" value="Genomic_DNA"/>
</dbReference>
<accession>A0AAW9JKK6</accession>
<dbReference type="Proteomes" id="UP001292252">
    <property type="component" value="Unassembled WGS sequence"/>
</dbReference>
<organism evidence="1 2">
    <name type="scientific">Bacillus thuringiensis</name>
    <dbReference type="NCBI Taxonomy" id="1428"/>
    <lineage>
        <taxon>Bacteria</taxon>
        <taxon>Bacillati</taxon>
        <taxon>Bacillota</taxon>
        <taxon>Bacilli</taxon>
        <taxon>Bacillales</taxon>
        <taxon>Bacillaceae</taxon>
        <taxon>Bacillus</taxon>
        <taxon>Bacillus cereus group</taxon>
    </lineage>
</organism>
<reference evidence="1" key="1">
    <citation type="submission" date="2023-12" db="EMBL/GenBank/DDBJ databases">
        <title>Genome sequence of Bacillus thuringiensis strain SS10.</title>
        <authorList>
            <person name="Rouis S."/>
        </authorList>
    </citation>
    <scope>NUCLEOTIDE SEQUENCE</scope>
    <source>
        <strain evidence="1">SS10</strain>
    </source>
</reference>
<comment type="caution">
    <text evidence="1">The sequence shown here is derived from an EMBL/GenBank/DDBJ whole genome shotgun (WGS) entry which is preliminary data.</text>
</comment>
<protein>
    <recommendedName>
        <fullName evidence="3">IstB-like ATP-binding protein domain-containing protein</fullName>
    </recommendedName>
</protein>
<evidence type="ECO:0000313" key="1">
    <source>
        <dbReference type="EMBL" id="MDZ5479165.1"/>
    </source>
</evidence>
<evidence type="ECO:0000313" key="2">
    <source>
        <dbReference type="Proteomes" id="UP001292252"/>
    </source>
</evidence>
<gene>
    <name evidence="1" type="ORF">U2F49_23325</name>
</gene>
<name>A0AAW9JKK6_BACTU</name>
<dbReference type="RefSeq" id="WP_267239567.1">
    <property type="nucleotide sequence ID" value="NZ_JAXOTW010000016.1"/>
</dbReference>
<sequence>MTEIMSAKRDEKKEYFEKLHTIVKYADVWVWDELGKSKHTESR</sequence>
<proteinExistence type="predicted"/>